<dbReference type="Pfam" id="PF00395">
    <property type="entry name" value="SLH"/>
    <property type="match status" value="3"/>
</dbReference>
<dbReference type="Proteomes" id="UP000078290">
    <property type="component" value="Unassembled WGS sequence"/>
</dbReference>
<evidence type="ECO:0000259" key="2">
    <source>
        <dbReference type="PROSITE" id="PS51272"/>
    </source>
</evidence>
<feature type="signal peptide" evidence="1">
    <location>
        <begin position="1"/>
        <end position="30"/>
    </location>
</feature>
<keyword evidence="1" id="KW-0732">Signal</keyword>
<feature type="domain" description="SLH" evidence="2">
    <location>
        <begin position="31"/>
        <end position="93"/>
    </location>
</feature>
<dbReference type="InterPro" id="IPR001119">
    <property type="entry name" value="SLH_dom"/>
</dbReference>
<accession>A0A1B7KQS5</accession>
<organism evidence="3 4">
    <name type="scientific">Parageobacillus thermoglucosidasius</name>
    <name type="common">Geobacillus thermoglucosidasius</name>
    <dbReference type="NCBI Taxonomy" id="1426"/>
    <lineage>
        <taxon>Bacteria</taxon>
        <taxon>Bacillati</taxon>
        <taxon>Bacillota</taxon>
        <taxon>Bacilli</taxon>
        <taxon>Bacillales</taxon>
        <taxon>Anoxybacillaceae</taxon>
        <taxon>Parageobacillus</taxon>
    </lineage>
</organism>
<reference evidence="4" key="1">
    <citation type="submission" date="2016-05" db="EMBL/GenBank/DDBJ databases">
        <authorList>
            <person name="Wang W."/>
            <person name="Zhu L."/>
        </authorList>
    </citation>
    <scope>NUCLEOTIDE SEQUENCE [LARGE SCALE GENOMIC DNA]</scope>
    <source>
        <strain evidence="4">W-2</strain>
    </source>
</reference>
<dbReference type="RefSeq" id="WP_064552228.1">
    <property type="nucleotide sequence ID" value="NZ_LXMA01000034.1"/>
</dbReference>
<feature type="domain" description="SLH" evidence="2">
    <location>
        <begin position="95"/>
        <end position="149"/>
    </location>
</feature>
<comment type="caution">
    <text evidence="3">The sequence shown here is derived from an EMBL/GenBank/DDBJ whole genome shotgun (WGS) entry which is preliminary data.</text>
</comment>
<dbReference type="PROSITE" id="PS51272">
    <property type="entry name" value="SLH"/>
    <property type="match status" value="3"/>
</dbReference>
<proteinExistence type="predicted"/>
<dbReference type="InterPro" id="IPR051465">
    <property type="entry name" value="Cell_Envelope_Struct_Comp"/>
</dbReference>
<dbReference type="PANTHER" id="PTHR43308">
    <property type="entry name" value="OUTER MEMBRANE PROTEIN ALPHA-RELATED"/>
    <property type="match status" value="1"/>
</dbReference>
<evidence type="ECO:0000256" key="1">
    <source>
        <dbReference type="SAM" id="SignalP"/>
    </source>
</evidence>
<evidence type="ECO:0000313" key="3">
    <source>
        <dbReference type="EMBL" id="OAT72444.1"/>
    </source>
</evidence>
<feature type="chain" id="PRO_5008596408" description="SLH domain-containing protein" evidence="1">
    <location>
        <begin position="31"/>
        <end position="222"/>
    </location>
</feature>
<sequence length="222" mass="24144">MSFFSKCRRRILAAIAVVAIAAGGSYPAKAVQTNFTDVKKGDYFYEAVHSLASRGILTGYGDKFKPYQPVTRAQAAKMLALVLGLDTKNVKDPGFSDVKKQDWYYGPVAALVEAGIIKGDGGKFKPFETLNRAQMAKMVALGFGFQQGKVPTQFTDVKSSDWFSSYVGVLVEKGITKGTTPTTFSPYRAVTRGQLAAFLFRAEQSVANSDSEYGDLIIEDIS</sequence>
<feature type="domain" description="SLH" evidence="2">
    <location>
        <begin position="150"/>
        <end position="213"/>
    </location>
</feature>
<dbReference type="AlphaFoldDB" id="A0A1B7KQS5"/>
<dbReference type="PANTHER" id="PTHR43308:SF5">
    <property type="entry name" value="S-LAYER PROTEIN _ PEPTIDOGLYCAN ENDO-BETA-N-ACETYLGLUCOSAMINIDASE"/>
    <property type="match status" value="1"/>
</dbReference>
<dbReference type="EMBL" id="LXMA01000034">
    <property type="protein sequence ID" value="OAT72444.1"/>
    <property type="molecule type" value="Genomic_DNA"/>
</dbReference>
<dbReference type="OrthoDB" id="5845122at2"/>
<evidence type="ECO:0000313" key="4">
    <source>
        <dbReference type="Proteomes" id="UP000078290"/>
    </source>
</evidence>
<gene>
    <name evidence="3" type="ORF">A7K69_09985</name>
</gene>
<name>A0A1B7KQS5_PARTM</name>
<protein>
    <recommendedName>
        <fullName evidence="2">SLH domain-containing protein</fullName>
    </recommendedName>
</protein>